<evidence type="ECO:0000256" key="11">
    <source>
        <dbReference type="ARBA" id="ARBA00033785"/>
    </source>
</evidence>
<accession>A0ABR4A9C2</accession>
<evidence type="ECO:0000256" key="4">
    <source>
        <dbReference type="ARBA" id="ARBA00007426"/>
    </source>
</evidence>
<dbReference type="InterPro" id="IPR001683">
    <property type="entry name" value="PX_dom"/>
</dbReference>
<dbReference type="SMART" id="SM00312">
    <property type="entry name" value="PX"/>
    <property type="match status" value="1"/>
</dbReference>
<evidence type="ECO:0000256" key="8">
    <source>
        <dbReference type="ARBA" id="ARBA00023136"/>
    </source>
</evidence>
<evidence type="ECO:0000256" key="2">
    <source>
        <dbReference type="ARBA" id="ARBA00004177"/>
    </source>
</evidence>
<dbReference type="InterPro" id="IPR028662">
    <property type="entry name" value="SNX8/Mvp1"/>
</dbReference>
<dbReference type="Gene3D" id="3.30.1520.10">
    <property type="entry name" value="Phox-like domain"/>
    <property type="match status" value="1"/>
</dbReference>
<comment type="function">
    <text evidence="9">Recruits the lipid transfer protein VPS13 to endosomal and vacuolar membranes.</text>
</comment>
<keyword evidence="7" id="KW-0967">Endosome</keyword>
<keyword evidence="8" id="KW-0472">Membrane</keyword>
<dbReference type="SUPFAM" id="SSF64268">
    <property type="entry name" value="PX domain"/>
    <property type="match status" value="1"/>
</dbReference>
<sequence length="187" mass="20837">MDLTANGNPSIHNDRSNGGVNEPEYASSAKASLIPPYWSHRRYESYASVETTKPPPITLEDHTDGQSEQSGSCWARGVVIDGYVVVTGTVPNVGKFVVWNCRIDTLDGGSIVIRKRYSEFDDLRTMLLLTFPYSKAAMPPLPPKSLIYKFRPTFLEKRRIGLAYFLNCVLLNPDLSSAPVTKDFVFS</sequence>
<comment type="similarity">
    <text evidence="4">Belongs to the YPT35 family.</text>
</comment>
<evidence type="ECO:0000256" key="9">
    <source>
        <dbReference type="ARBA" id="ARBA00033728"/>
    </source>
</evidence>
<gene>
    <name evidence="14" type="ORF">N7G274_005888</name>
</gene>
<reference evidence="14 15" key="1">
    <citation type="submission" date="2024-09" db="EMBL/GenBank/DDBJ databases">
        <title>Rethinking Asexuality: The Enigmatic Case of Functional Sexual Genes in Lepraria (Stereocaulaceae).</title>
        <authorList>
            <person name="Doellman M."/>
            <person name="Sun Y."/>
            <person name="Barcenas-Pena A."/>
            <person name="Lumbsch H.T."/>
            <person name="Grewe F."/>
        </authorList>
    </citation>
    <scope>NUCLEOTIDE SEQUENCE [LARGE SCALE GENOMIC DNA]</scope>
    <source>
        <strain evidence="14 15">Mercado 3170</strain>
    </source>
</reference>
<organism evidence="14 15">
    <name type="scientific">Stereocaulon virgatum</name>
    <dbReference type="NCBI Taxonomy" id="373712"/>
    <lineage>
        <taxon>Eukaryota</taxon>
        <taxon>Fungi</taxon>
        <taxon>Dikarya</taxon>
        <taxon>Ascomycota</taxon>
        <taxon>Pezizomycotina</taxon>
        <taxon>Lecanoromycetes</taxon>
        <taxon>OSLEUM clade</taxon>
        <taxon>Lecanoromycetidae</taxon>
        <taxon>Lecanorales</taxon>
        <taxon>Lecanorineae</taxon>
        <taxon>Stereocaulaceae</taxon>
        <taxon>Stereocaulon</taxon>
    </lineage>
</organism>
<feature type="domain" description="PX" evidence="13">
    <location>
        <begin position="77"/>
        <end position="187"/>
    </location>
</feature>
<dbReference type="InterPro" id="IPR036871">
    <property type="entry name" value="PX_dom_sf"/>
</dbReference>
<name>A0ABR4A9C2_9LECA</name>
<comment type="subcellular location">
    <subcellularLocation>
        <location evidence="2">Endosome</location>
    </subcellularLocation>
    <subcellularLocation>
        <location evidence="3">Membrane</location>
        <topology evidence="3">Peripheral membrane protein</topology>
        <orientation evidence="3">Cytoplasmic side</orientation>
    </subcellularLocation>
    <subcellularLocation>
        <location evidence="1">Vacuole membrane</location>
        <topology evidence="1">Peripheral membrane protein</topology>
    </subcellularLocation>
</comment>
<dbReference type="CDD" id="cd07280">
    <property type="entry name" value="PX_YPT35"/>
    <property type="match status" value="1"/>
</dbReference>
<dbReference type="Proteomes" id="UP001590950">
    <property type="component" value="Unassembled WGS sequence"/>
</dbReference>
<evidence type="ECO:0000256" key="10">
    <source>
        <dbReference type="ARBA" id="ARBA00033774"/>
    </source>
</evidence>
<keyword evidence="15" id="KW-1185">Reference proteome</keyword>
<keyword evidence="6" id="KW-0926">Vacuole</keyword>
<feature type="region of interest" description="Disordered" evidence="12">
    <location>
        <begin position="1"/>
        <end position="24"/>
    </location>
</feature>
<dbReference type="PROSITE" id="PS50195">
    <property type="entry name" value="PX"/>
    <property type="match status" value="1"/>
</dbReference>
<dbReference type="PANTHER" id="PTHR46571:SF1">
    <property type="entry name" value="SORTING NEXIN-8"/>
    <property type="match status" value="1"/>
</dbReference>
<dbReference type="EMBL" id="JBEFKJ010000017">
    <property type="protein sequence ID" value="KAL2041506.1"/>
    <property type="molecule type" value="Genomic_DNA"/>
</dbReference>
<evidence type="ECO:0000256" key="12">
    <source>
        <dbReference type="SAM" id="MobiDB-lite"/>
    </source>
</evidence>
<evidence type="ECO:0000256" key="7">
    <source>
        <dbReference type="ARBA" id="ARBA00022753"/>
    </source>
</evidence>
<comment type="caution">
    <text evidence="14">The sequence shown here is derived from an EMBL/GenBank/DDBJ whole genome shotgun (WGS) entry which is preliminary data.</text>
</comment>
<protein>
    <recommendedName>
        <fullName evidence="10">Endosomal/vacuolar adapter protein YPT35</fullName>
    </recommendedName>
    <alternativeName>
        <fullName evidence="11">PX domain-containing protein YPT35</fullName>
    </alternativeName>
    <alternativeName>
        <fullName evidence="5">Sorting nexin MVP1</fullName>
    </alternativeName>
</protein>
<evidence type="ECO:0000259" key="13">
    <source>
        <dbReference type="PROSITE" id="PS50195"/>
    </source>
</evidence>
<evidence type="ECO:0000256" key="3">
    <source>
        <dbReference type="ARBA" id="ARBA00004287"/>
    </source>
</evidence>
<dbReference type="InterPro" id="IPR037917">
    <property type="entry name" value="Ypt35_PX"/>
</dbReference>
<proteinExistence type="inferred from homology"/>
<dbReference type="PANTHER" id="PTHR46571">
    <property type="entry name" value="SORTING NEXIN-8"/>
    <property type="match status" value="1"/>
</dbReference>
<evidence type="ECO:0000313" key="14">
    <source>
        <dbReference type="EMBL" id="KAL2041506.1"/>
    </source>
</evidence>
<evidence type="ECO:0000256" key="1">
    <source>
        <dbReference type="ARBA" id="ARBA00004148"/>
    </source>
</evidence>
<dbReference type="Pfam" id="PF00787">
    <property type="entry name" value="PX"/>
    <property type="match status" value="1"/>
</dbReference>
<evidence type="ECO:0000256" key="6">
    <source>
        <dbReference type="ARBA" id="ARBA00022554"/>
    </source>
</evidence>
<feature type="compositionally biased region" description="Polar residues" evidence="12">
    <location>
        <begin position="1"/>
        <end position="19"/>
    </location>
</feature>
<evidence type="ECO:0000313" key="15">
    <source>
        <dbReference type="Proteomes" id="UP001590950"/>
    </source>
</evidence>
<evidence type="ECO:0000256" key="5">
    <source>
        <dbReference type="ARBA" id="ARBA00014268"/>
    </source>
</evidence>